<dbReference type="InterPro" id="IPR050266">
    <property type="entry name" value="AB_hydrolase_sf"/>
</dbReference>
<dbReference type="InterPro" id="IPR029058">
    <property type="entry name" value="AB_hydrolase_fold"/>
</dbReference>
<feature type="domain" description="AB hydrolase-1" evidence="1">
    <location>
        <begin position="10"/>
        <end position="246"/>
    </location>
</feature>
<dbReference type="InterPro" id="IPR000073">
    <property type="entry name" value="AB_hydrolase_1"/>
</dbReference>
<organism evidence="2 3">
    <name type="scientific">Pseudoalteromonas porphyrae</name>
    <dbReference type="NCBI Taxonomy" id="187330"/>
    <lineage>
        <taxon>Bacteria</taxon>
        <taxon>Pseudomonadati</taxon>
        <taxon>Pseudomonadota</taxon>
        <taxon>Gammaproteobacteria</taxon>
        <taxon>Alteromonadales</taxon>
        <taxon>Pseudoalteromonadaceae</taxon>
        <taxon>Pseudoalteromonas</taxon>
    </lineage>
</organism>
<dbReference type="RefSeq" id="WP_054453012.1">
    <property type="nucleotide sequence ID" value="NZ_LHPH01000003.1"/>
</dbReference>
<sequence>MIHQGTGETIVLLHGATSSCNTWKHVVPLLSPSNEVFAFTALGHRGGNKATSSIEISDIIDDFERLLDKYNLDKPHITGNSMGGWAAIELAKRGRAASVCAISPAGFWNTPQHGQHLALKKLKRLAFIAKITQPLLPLLAKSSLIRMLALKDVAKYGNKLSGCEFTAMVEDMLYCEVKSSLFNTKQSLNFTEPLPCPCTLVWPECDLLFPPNINAVIAKERLPDARSLILKDIGHVPMIDDPLLIATTILKSIEYGKAFELNE</sequence>
<comment type="caution">
    <text evidence="2">The sequence shown here is derived from an EMBL/GenBank/DDBJ whole genome shotgun (WGS) entry which is preliminary data.</text>
</comment>
<dbReference type="AlphaFoldDB" id="A0A0N0M171"/>
<dbReference type="Gene3D" id="3.40.50.1820">
    <property type="entry name" value="alpha/beta hydrolase"/>
    <property type="match status" value="1"/>
</dbReference>
<protein>
    <recommendedName>
        <fullName evidence="1">AB hydrolase-1 domain-containing protein</fullName>
    </recommendedName>
</protein>
<dbReference type="STRING" id="187330.AMS58_08605"/>
<reference evidence="2 3" key="1">
    <citation type="submission" date="2015-08" db="EMBL/GenBank/DDBJ databases">
        <title>Draft Genome Sequence of Pseudoalteromonas porphyrae UCD-SED14.</title>
        <authorList>
            <person name="Coil D.A."/>
            <person name="Jospin G."/>
            <person name="Lee R.D."/>
            <person name="Eisen J.A."/>
        </authorList>
    </citation>
    <scope>NUCLEOTIDE SEQUENCE [LARGE SCALE GENOMIC DNA]</scope>
    <source>
        <strain evidence="2 3">UCD-SED14</strain>
    </source>
</reference>
<dbReference type="Pfam" id="PF12697">
    <property type="entry name" value="Abhydrolase_6"/>
    <property type="match status" value="1"/>
</dbReference>
<dbReference type="OrthoDB" id="6251202at2"/>
<name>A0A0N0M171_9GAMM</name>
<dbReference type="PATRIC" id="fig|187330.3.peg.1735"/>
<evidence type="ECO:0000313" key="3">
    <source>
        <dbReference type="Proteomes" id="UP000037848"/>
    </source>
</evidence>
<dbReference type="SUPFAM" id="SSF53474">
    <property type="entry name" value="alpha/beta-Hydrolases"/>
    <property type="match status" value="1"/>
</dbReference>
<evidence type="ECO:0000259" key="1">
    <source>
        <dbReference type="Pfam" id="PF12697"/>
    </source>
</evidence>
<dbReference type="Proteomes" id="UP000037848">
    <property type="component" value="Unassembled WGS sequence"/>
</dbReference>
<evidence type="ECO:0000313" key="2">
    <source>
        <dbReference type="EMBL" id="KPH64881.1"/>
    </source>
</evidence>
<accession>A0A0N0M171</accession>
<dbReference type="PANTHER" id="PTHR43798">
    <property type="entry name" value="MONOACYLGLYCEROL LIPASE"/>
    <property type="match status" value="1"/>
</dbReference>
<proteinExistence type="predicted"/>
<gene>
    <name evidence="2" type="ORF">ADS77_03480</name>
</gene>
<dbReference type="EMBL" id="LHPH01000003">
    <property type="protein sequence ID" value="KPH64881.1"/>
    <property type="molecule type" value="Genomic_DNA"/>
</dbReference>
<keyword evidence="3" id="KW-1185">Reference proteome</keyword>